<dbReference type="KEGG" id="ccro:CMC5_032710"/>
<gene>
    <name evidence="3" type="ORF">CMC5_032710</name>
</gene>
<name>A0A0K1EE54_CHOCO</name>
<keyword evidence="4" id="KW-1185">Reference proteome</keyword>
<reference evidence="3 4" key="1">
    <citation type="submission" date="2015-07" db="EMBL/GenBank/DDBJ databases">
        <title>Genome analysis of myxobacterium Chondromyces crocatus Cm c5 reveals a high potential for natural compound synthesis and the genetic basis for the loss of fruiting body formation.</title>
        <authorList>
            <person name="Zaburannyi N."/>
            <person name="Bunk B."/>
            <person name="Maier J."/>
            <person name="Overmann J."/>
            <person name="Mueller R."/>
        </authorList>
    </citation>
    <scope>NUCLEOTIDE SEQUENCE [LARGE SCALE GENOMIC DNA]</scope>
    <source>
        <strain evidence="3 4">Cm c5</strain>
    </source>
</reference>
<dbReference type="STRING" id="52.CMC5_032710"/>
<evidence type="ECO:0000256" key="2">
    <source>
        <dbReference type="SAM" id="SignalP"/>
    </source>
</evidence>
<proteinExistence type="predicted"/>
<evidence type="ECO:0000313" key="3">
    <source>
        <dbReference type="EMBL" id="AKT39124.1"/>
    </source>
</evidence>
<feature type="signal peptide" evidence="2">
    <location>
        <begin position="1"/>
        <end position="19"/>
    </location>
</feature>
<dbReference type="AlphaFoldDB" id="A0A0K1EE54"/>
<dbReference type="EMBL" id="CP012159">
    <property type="protein sequence ID" value="AKT39124.1"/>
    <property type="molecule type" value="Genomic_DNA"/>
</dbReference>
<keyword evidence="2" id="KW-0732">Signal</keyword>
<dbReference type="Proteomes" id="UP000067626">
    <property type="component" value="Chromosome"/>
</dbReference>
<feature type="chain" id="PRO_5005459279" description="Cytochrome c domain-containing protein" evidence="2">
    <location>
        <begin position="20"/>
        <end position="409"/>
    </location>
</feature>
<dbReference type="RefSeq" id="WP_050431265.1">
    <property type="nucleotide sequence ID" value="NZ_CP012159.1"/>
</dbReference>
<sequence length="409" mass="42599">MRTSNPYMARYAFLLPALAAAVGLTLSATSGCTGTIGGAPGEGGSGADNSSGSSSEGAGASSSIDLKGYFETNVEPLMMSGCDVCHKANGSSSYYFMAPAPDSGAIYDTVRNWNAFVIKDWERSRLLVHSTRGGPHTGTPIEDVEGLRDHLETWLKAESDAMEASVPDPAIPLVGPFAVRVAGAFNAVRFDTYLGDTYLGIGLTFTAAVNDANELVLENITVNTTTTLGVELSNPQVQVFQAGKGATIPANPYGGYSRTVLAGDSEPFEPSSVAIPNYTNGMQIGILFGSLKPSTDVGGTDCVEQALFESAALGQIQTNCATAACHGGNASTASVVMNLVNPQGDPEKTCRIIKARTDKVTPANSQIFRNSDPAGGANHPFNFNGDAAMFEQFRTAVLPWVEAEAAASP</sequence>
<evidence type="ECO:0008006" key="5">
    <source>
        <dbReference type="Google" id="ProtNLM"/>
    </source>
</evidence>
<feature type="region of interest" description="Disordered" evidence="1">
    <location>
        <begin position="39"/>
        <end position="61"/>
    </location>
</feature>
<evidence type="ECO:0000313" key="4">
    <source>
        <dbReference type="Proteomes" id="UP000067626"/>
    </source>
</evidence>
<protein>
    <recommendedName>
        <fullName evidence="5">Cytochrome c domain-containing protein</fullName>
    </recommendedName>
</protein>
<accession>A0A0K1EE54</accession>
<evidence type="ECO:0000256" key="1">
    <source>
        <dbReference type="SAM" id="MobiDB-lite"/>
    </source>
</evidence>
<organism evidence="3 4">
    <name type="scientific">Chondromyces crocatus</name>
    <dbReference type="NCBI Taxonomy" id="52"/>
    <lineage>
        <taxon>Bacteria</taxon>
        <taxon>Pseudomonadati</taxon>
        <taxon>Myxococcota</taxon>
        <taxon>Polyangia</taxon>
        <taxon>Polyangiales</taxon>
        <taxon>Polyangiaceae</taxon>
        <taxon>Chondromyces</taxon>
    </lineage>
</organism>
<feature type="compositionally biased region" description="Low complexity" evidence="1">
    <location>
        <begin position="47"/>
        <end position="61"/>
    </location>
</feature>
<dbReference type="OrthoDB" id="9994553at2"/>
<dbReference type="PROSITE" id="PS51257">
    <property type="entry name" value="PROKAR_LIPOPROTEIN"/>
    <property type="match status" value="1"/>
</dbReference>